<dbReference type="KEGG" id="mgor:H0P51_19775"/>
<reference evidence="4" key="3">
    <citation type="submission" date="2023-07" db="EMBL/GenBank/DDBJ databases">
        <title>Description of Mycobacterium gordonae subsp. intergordonae subsp.nov. and Mycobacterium gordonae subsp. gordonae subsp. nov.</title>
        <authorList>
            <person name="Huang H."/>
        </authorList>
    </citation>
    <scope>NUCLEOTIDE SEQUENCE [LARGE SCALE GENOMIC DNA]</scope>
    <source>
        <strain evidence="4">24</strain>
    </source>
</reference>
<name>A0A7D6E119_9MYCO</name>
<keyword evidence="2" id="KW-1133">Transmembrane helix</keyword>
<keyword evidence="4" id="KW-1185">Reference proteome</keyword>
<dbReference type="Proteomes" id="UP000510682">
    <property type="component" value="Chromosome"/>
</dbReference>
<reference evidence="4" key="1">
    <citation type="submission" date="2020-07" db="EMBL/GenBank/DDBJ databases">
        <title>Description of Mycobacterium gordonae subsp. intergordonae subsp.nov. and Mycobacterium gordonae subsp. gordonae subsp. nov.</title>
        <authorList>
            <person name="Yu X."/>
        </authorList>
    </citation>
    <scope>NUCLEOTIDE SEQUENCE [LARGE SCALE GENOMIC DNA]</scope>
    <source>
        <strain evidence="4">24</strain>
    </source>
</reference>
<proteinExistence type="predicted"/>
<dbReference type="AlphaFoldDB" id="A0A7D6E119"/>
<dbReference type="EMBL" id="CP059165">
    <property type="protein sequence ID" value="QLL06006.1"/>
    <property type="molecule type" value="Genomic_DNA"/>
</dbReference>
<evidence type="ECO:0000256" key="2">
    <source>
        <dbReference type="SAM" id="Phobius"/>
    </source>
</evidence>
<protein>
    <submittedName>
        <fullName evidence="3">Uncharacterized protein</fullName>
    </submittedName>
</protein>
<dbReference type="RefSeq" id="WP_180914587.1">
    <property type="nucleotide sequence ID" value="NZ_CP059165.1"/>
</dbReference>
<feature type="transmembrane region" description="Helical" evidence="2">
    <location>
        <begin position="38"/>
        <end position="60"/>
    </location>
</feature>
<reference evidence="3 4" key="2">
    <citation type="submission" date="2020-07" db="EMBL/GenBank/DDBJ databases">
        <authorList>
            <person name="Yu X."/>
        </authorList>
    </citation>
    <scope>NUCLEOTIDE SEQUENCE [LARGE SCALE GENOMIC DNA]</scope>
    <source>
        <strain evidence="4">24</strain>
    </source>
</reference>
<feature type="region of interest" description="Disordered" evidence="1">
    <location>
        <begin position="64"/>
        <end position="83"/>
    </location>
</feature>
<evidence type="ECO:0000313" key="4">
    <source>
        <dbReference type="Proteomes" id="UP000510682"/>
    </source>
</evidence>
<gene>
    <name evidence="3" type="ORF">H0P51_19775</name>
</gene>
<keyword evidence="2" id="KW-0472">Membrane</keyword>
<accession>A0A7D6E119</accession>
<evidence type="ECO:0000256" key="1">
    <source>
        <dbReference type="SAM" id="MobiDB-lite"/>
    </source>
</evidence>
<organism evidence="3 4">
    <name type="scientific">Mycobacterium vicinigordonae</name>
    <dbReference type="NCBI Taxonomy" id="1719132"/>
    <lineage>
        <taxon>Bacteria</taxon>
        <taxon>Bacillati</taxon>
        <taxon>Actinomycetota</taxon>
        <taxon>Actinomycetes</taxon>
        <taxon>Mycobacteriales</taxon>
        <taxon>Mycobacteriaceae</taxon>
        <taxon>Mycobacterium</taxon>
    </lineage>
</organism>
<evidence type="ECO:0000313" key="3">
    <source>
        <dbReference type="EMBL" id="QLL06006.1"/>
    </source>
</evidence>
<keyword evidence="2" id="KW-0812">Transmembrane</keyword>
<sequence length="183" mass="19609">MIAHEDANDDRSSIQDAPSICAAANPPLRSSAGRRGRLALWLSVLAVLVSAAVLVVAIGGREPKGGPTLRPMGASESMSDEQARVVADSTVRTWIRERNERRLANLKVLSCPDPPGMVGREIEAIKAGRPSEREMRVIATGALNRRGAVWGLNTHLENQSMVFVLRVDDGELRVCAIGSAPVP</sequence>